<gene>
    <name evidence="1" type="ORF">RHODGE_RHODGE_02851</name>
</gene>
<protein>
    <submittedName>
        <fullName evidence="1">Uncharacterized protein</fullName>
    </submittedName>
</protein>
<accession>A0A3S4B5I6</accession>
<comment type="caution">
    <text evidence="1">The sequence shown here is derived from an EMBL/GenBank/DDBJ whole genome shotgun (WGS) entry which is preliminary data.</text>
</comment>
<reference evidence="2" key="1">
    <citation type="submission" date="2018-10" db="EMBL/GenBank/DDBJ databases">
        <authorList>
            <person name="Peiro R."/>
            <person name="Begona"/>
            <person name="Cbmso G."/>
            <person name="Lopez M."/>
            <person name="Gonzalez S."/>
            <person name="Sacristan E."/>
            <person name="Castillo E."/>
        </authorList>
    </citation>
    <scope>NUCLEOTIDE SEQUENCE [LARGE SCALE GENOMIC DNA]</scope>
</reference>
<dbReference type="AlphaFoldDB" id="A0A3S4B5I6"/>
<keyword evidence="2" id="KW-1185">Reference proteome</keyword>
<evidence type="ECO:0000313" key="2">
    <source>
        <dbReference type="Proteomes" id="UP000289200"/>
    </source>
</evidence>
<evidence type="ECO:0000313" key="1">
    <source>
        <dbReference type="EMBL" id="VCU09682.1"/>
    </source>
</evidence>
<sequence length="157" mass="17003">MTSARYVEHVTMTTGDVRRTLRSEVADRDVAVCSALLRRVLSRTVSASTVPIPRRPGYSLGGRAAGGCMAATVWADGPPSVVIATIGIATRSLCGARLWRDLHRYGSGPVVTDPAWCPPEPWLAVALERGIVAHVDATDWLGDFERCLAWAFLELRS</sequence>
<dbReference type="EMBL" id="UWOC01000151">
    <property type="protein sequence ID" value="VCU09682.1"/>
    <property type="molecule type" value="Genomic_DNA"/>
</dbReference>
<name>A0A3S4B5I6_9BRAD</name>
<organism evidence="1 2">
    <name type="scientific">Rhodoplanes serenus</name>
    <dbReference type="NCBI Taxonomy" id="200615"/>
    <lineage>
        <taxon>Bacteria</taxon>
        <taxon>Pseudomonadati</taxon>
        <taxon>Pseudomonadota</taxon>
        <taxon>Alphaproteobacteria</taxon>
        <taxon>Hyphomicrobiales</taxon>
        <taxon>Nitrobacteraceae</taxon>
        <taxon>Rhodoplanes</taxon>
    </lineage>
</organism>
<proteinExistence type="predicted"/>
<dbReference type="Proteomes" id="UP000289200">
    <property type="component" value="Unassembled WGS sequence"/>
</dbReference>